<dbReference type="Proteomes" id="UP000810207">
    <property type="component" value="Unassembled WGS sequence"/>
</dbReference>
<evidence type="ECO:0000313" key="1">
    <source>
        <dbReference type="EMBL" id="MBP2247024.1"/>
    </source>
</evidence>
<accession>A0ABS4RW95</accession>
<gene>
    <name evidence="1" type="ORF">J2Z28_003675</name>
</gene>
<protein>
    <submittedName>
        <fullName evidence="1">Uncharacterized protein</fullName>
    </submittedName>
</protein>
<name>A0ABS4RW95_PAEXY</name>
<keyword evidence="2" id="KW-1185">Reference proteome</keyword>
<evidence type="ECO:0000313" key="2">
    <source>
        <dbReference type="Proteomes" id="UP000810207"/>
    </source>
</evidence>
<comment type="caution">
    <text evidence="1">The sequence shown here is derived from an EMBL/GenBank/DDBJ whole genome shotgun (WGS) entry which is preliminary data.</text>
</comment>
<dbReference type="EMBL" id="JAGIKV010000013">
    <property type="protein sequence ID" value="MBP2247024.1"/>
    <property type="molecule type" value="Genomic_DNA"/>
</dbReference>
<organism evidence="1 2">
    <name type="scientific">Paenibacillus xylanexedens</name>
    <dbReference type="NCBI Taxonomy" id="528191"/>
    <lineage>
        <taxon>Bacteria</taxon>
        <taxon>Bacillati</taxon>
        <taxon>Bacillota</taxon>
        <taxon>Bacilli</taxon>
        <taxon>Bacillales</taxon>
        <taxon>Paenibacillaceae</taxon>
        <taxon>Paenibacillus</taxon>
    </lineage>
</organism>
<reference evidence="1 2" key="1">
    <citation type="submission" date="2021-03" db="EMBL/GenBank/DDBJ databases">
        <title>Genomic Encyclopedia of Type Strains, Phase IV (KMG-IV): sequencing the most valuable type-strain genomes for metagenomic binning, comparative biology and taxonomic classification.</title>
        <authorList>
            <person name="Goeker M."/>
        </authorList>
    </citation>
    <scope>NUCLEOTIDE SEQUENCE [LARGE SCALE GENOMIC DNA]</scope>
    <source>
        <strain evidence="1 2">DSM 21292</strain>
    </source>
</reference>
<proteinExistence type="predicted"/>
<sequence>MGGDGHPFSNSKNILFANFITDISASTRKKDGTTRAPSLLIHLKICLIIPERFQQQY</sequence>